<feature type="binding site" evidence="8">
    <location>
        <position position="40"/>
    </location>
    <ligand>
        <name>Mg(2+)</name>
        <dbReference type="ChEBI" id="CHEBI:18420"/>
    </ligand>
</feature>
<gene>
    <name evidence="8" type="primary">purA</name>
    <name evidence="11" type="ORF">SE37_13570</name>
</gene>
<dbReference type="FunFam" id="3.90.170.10:FF:000001">
    <property type="entry name" value="Adenylosuccinate synthetase"/>
    <property type="match status" value="1"/>
</dbReference>
<dbReference type="PANTHER" id="PTHR11846">
    <property type="entry name" value="ADENYLOSUCCINATE SYNTHETASE"/>
    <property type="match status" value="1"/>
</dbReference>
<comment type="pathway">
    <text evidence="8 10">Purine metabolism; AMP biosynthesis via de novo pathway; AMP from IMP: step 1/2.</text>
</comment>
<feature type="binding site" evidence="8">
    <location>
        <begin position="300"/>
        <end position="306"/>
    </location>
    <ligand>
        <name>substrate</name>
    </ligand>
</feature>
<dbReference type="PROSITE" id="PS01266">
    <property type="entry name" value="ADENYLOSUCCIN_SYN_1"/>
    <property type="match status" value="1"/>
</dbReference>
<comment type="caution">
    <text evidence="11">The sequence shown here is derived from an EMBL/GenBank/DDBJ whole genome shotgun (WGS) entry which is preliminary data.</text>
</comment>
<evidence type="ECO:0000256" key="4">
    <source>
        <dbReference type="ARBA" id="ARBA00022741"/>
    </source>
</evidence>
<dbReference type="InterPro" id="IPR001114">
    <property type="entry name" value="Adenylosuccinate_synthetase"/>
</dbReference>
<feature type="binding site" evidence="8">
    <location>
        <begin position="332"/>
        <end position="334"/>
    </location>
    <ligand>
        <name>GTP</name>
        <dbReference type="ChEBI" id="CHEBI:37565"/>
    </ligand>
</feature>
<keyword evidence="3 8" id="KW-0479">Metal-binding</keyword>
<keyword evidence="12" id="KW-1185">Reference proteome</keyword>
<dbReference type="Gene3D" id="3.90.170.10">
    <property type="entry name" value="Adenylosuccinate Synthetase, subunit A, domain 3"/>
    <property type="match status" value="1"/>
</dbReference>
<comment type="subcellular location">
    <subcellularLocation>
        <location evidence="8">Cytoplasm</location>
    </subcellularLocation>
</comment>
<dbReference type="Pfam" id="PF00709">
    <property type="entry name" value="Adenylsucc_synt"/>
    <property type="match status" value="1"/>
</dbReference>
<feature type="binding site" description="in other chain" evidence="8">
    <location>
        <position position="240"/>
    </location>
    <ligand>
        <name>IMP</name>
        <dbReference type="ChEBI" id="CHEBI:58053"/>
        <note>ligand shared between dimeric partners</note>
    </ligand>
</feature>
<dbReference type="InterPro" id="IPR033128">
    <property type="entry name" value="Adenylosuccin_syn_Lys_AS"/>
</dbReference>
<feature type="binding site" evidence="8">
    <location>
        <position position="306"/>
    </location>
    <ligand>
        <name>GTP</name>
        <dbReference type="ChEBI" id="CHEBI:37565"/>
    </ligand>
</feature>
<dbReference type="Gene3D" id="1.10.300.10">
    <property type="entry name" value="Adenylosuccinate Synthetase, subunit A, domain 2"/>
    <property type="match status" value="1"/>
</dbReference>
<dbReference type="RefSeq" id="WP_039647195.1">
    <property type="nucleotide sequence ID" value="NZ_JXBL01000001.1"/>
</dbReference>
<keyword evidence="5 8" id="KW-0658">Purine biosynthesis</keyword>
<dbReference type="InterPro" id="IPR027417">
    <property type="entry name" value="P-loop_NTPase"/>
</dbReference>
<dbReference type="GO" id="GO:0000287">
    <property type="term" value="F:magnesium ion binding"/>
    <property type="evidence" value="ECO:0007669"/>
    <property type="project" value="UniProtKB-UniRule"/>
</dbReference>
<evidence type="ECO:0000256" key="6">
    <source>
        <dbReference type="ARBA" id="ARBA00022842"/>
    </source>
</evidence>
<name>A0A0C1QZG0_9BACT</name>
<feature type="binding site" evidence="8">
    <location>
        <begin position="414"/>
        <end position="416"/>
    </location>
    <ligand>
        <name>GTP</name>
        <dbReference type="ChEBI" id="CHEBI:37565"/>
    </ligand>
</feature>
<evidence type="ECO:0000256" key="7">
    <source>
        <dbReference type="ARBA" id="ARBA00023134"/>
    </source>
</evidence>
<feature type="binding site" evidence="8">
    <location>
        <begin position="12"/>
        <end position="18"/>
    </location>
    <ligand>
        <name>GTP</name>
        <dbReference type="ChEBI" id="CHEBI:37565"/>
    </ligand>
</feature>
<feature type="active site" description="Proton donor" evidence="8">
    <location>
        <position position="41"/>
    </location>
</feature>
<evidence type="ECO:0000256" key="9">
    <source>
        <dbReference type="PROSITE-ProRule" id="PRU10134"/>
    </source>
</evidence>
<evidence type="ECO:0000256" key="2">
    <source>
        <dbReference type="ARBA" id="ARBA00022598"/>
    </source>
</evidence>
<dbReference type="HAMAP" id="MF_00011">
    <property type="entry name" value="Adenylosucc_synth"/>
    <property type="match status" value="1"/>
</dbReference>
<evidence type="ECO:0000313" key="12">
    <source>
        <dbReference type="Proteomes" id="UP000031433"/>
    </source>
</evidence>
<organism evidence="11 12">
    <name type="scientific">Geobacter soli</name>
    <dbReference type="NCBI Taxonomy" id="1510391"/>
    <lineage>
        <taxon>Bacteria</taxon>
        <taxon>Pseudomonadati</taxon>
        <taxon>Thermodesulfobacteriota</taxon>
        <taxon>Desulfuromonadia</taxon>
        <taxon>Geobacterales</taxon>
        <taxon>Geobacteraceae</taxon>
        <taxon>Geobacter</taxon>
    </lineage>
</organism>
<dbReference type="FunFam" id="1.10.300.10:FF:000001">
    <property type="entry name" value="Adenylosuccinate synthetase"/>
    <property type="match status" value="1"/>
</dbReference>
<feature type="binding site" evidence="8">
    <location>
        <position position="13"/>
    </location>
    <ligand>
        <name>Mg(2+)</name>
        <dbReference type="ChEBI" id="CHEBI:18420"/>
    </ligand>
</feature>
<dbReference type="GO" id="GO:0044208">
    <property type="term" value="P:'de novo' AMP biosynthetic process"/>
    <property type="evidence" value="ECO:0007669"/>
    <property type="project" value="UniProtKB-UniRule"/>
</dbReference>
<feature type="active site" description="Proton acceptor" evidence="8">
    <location>
        <position position="13"/>
    </location>
</feature>
<feature type="binding site" evidence="8">
    <location>
        <position position="144"/>
    </location>
    <ligand>
        <name>IMP</name>
        <dbReference type="ChEBI" id="CHEBI:58053"/>
        <note>ligand shared between dimeric partners</note>
    </ligand>
</feature>
<keyword evidence="2 8" id="KW-0436">Ligase</keyword>
<dbReference type="PANTHER" id="PTHR11846:SF0">
    <property type="entry name" value="ADENYLOSUCCINATE SYNTHETASE"/>
    <property type="match status" value="1"/>
</dbReference>
<dbReference type="Gene3D" id="3.40.440.10">
    <property type="entry name" value="Adenylosuccinate Synthetase, subunit A, domain 1"/>
    <property type="match status" value="1"/>
</dbReference>
<feature type="binding site" description="in other chain" evidence="8">
    <location>
        <position position="225"/>
    </location>
    <ligand>
        <name>IMP</name>
        <dbReference type="ChEBI" id="CHEBI:58053"/>
        <note>ligand shared between dimeric partners</note>
    </ligand>
</feature>
<feature type="active site" evidence="9">
    <location>
        <position position="141"/>
    </location>
</feature>
<dbReference type="GO" id="GO:0005525">
    <property type="term" value="F:GTP binding"/>
    <property type="evidence" value="ECO:0007669"/>
    <property type="project" value="UniProtKB-UniRule"/>
</dbReference>
<dbReference type="CDD" id="cd03108">
    <property type="entry name" value="AdSS"/>
    <property type="match status" value="1"/>
</dbReference>
<evidence type="ECO:0000256" key="3">
    <source>
        <dbReference type="ARBA" id="ARBA00022723"/>
    </source>
</evidence>
<dbReference type="InterPro" id="IPR042110">
    <property type="entry name" value="Adenylosuccinate_synth_dom2"/>
</dbReference>
<evidence type="ECO:0000256" key="10">
    <source>
        <dbReference type="RuleBase" id="RU000520"/>
    </source>
</evidence>
<keyword evidence="4 8" id="KW-0547">Nucleotide-binding</keyword>
<dbReference type="InterPro" id="IPR018220">
    <property type="entry name" value="Adenylosuccin_syn_GTP-bd"/>
</dbReference>
<dbReference type="GO" id="GO:0005737">
    <property type="term" value="C:cytoplasm"/>
    <property type="evidence" value="ECO:0007669"/>
    <property type="project" value="UniProtKB-SubCell"/>
</dbReference>
<evidence type="ECO:0000256" key="1">
    <source>
        <dbReference type="ARBA" id="ARBA00011738"/>
    </source>
</evidence>
<feature type="binding site" evidence="8">
    <location>
        <begin position="40"/>
        <end position="42"/>
    </location>
    <ligand>
        <name>GTP</name>
        <dbReference type="ChEBI" id="CHEBI:37565"/>
    </ligand>
</feature>
<dbReference type="GO" id="GO:0004019">
    <property type="term" value="F:adenylosuccinate synthase activity"/>
    <property type="evidence" value="ECO:0007669"/>
    <property type="project" value="UniProtKB-UniRule"/>
</dbReference>
<comment type="catalytic activity">
    <reaction evidence="8 10">
        <text>IMP + L-aspartate + GTP = N(6)-(1,2-dicarboxyethyl)-AMP + GDP + phosphate + 2 H(+)</text>
        <dbReference type="Rhea" id="RHEA:15753"/>
        <dbReference type="ChEBI" id="CHEBI:15378"/>
        <dbReference type="ChEBI" id="CHEBI:29991"/>
        <dbReference type="ChEBI" id="CHEBI:37565"/>
        <dbReference type="ChEBI" id="CHEBI:43474"/>
        <dbReference type="ChEBI" id="CHEBI:57567"/>
        <dbReference type="ChEBI" id="CHEBI:58053"/>
        <dbReference type="ChEBI" id="CHEBI:58189"/>
        <dbReference type="EC" id="6.3.4.4"/>
    </reaction>
</comment>
<keyword evidence="7 8" id="KW-0342">GTP-binding</keyword>
<dbReference type="PROSITE" id="PS00513">
    <property type="entry name" value="ADENYLOSUCCIN_SYN_2"/>
    <property type="match status" value="1"/>
</dbReference>
<dbReference type="InterPro" id="IPR042111">
    <property type="entry name" value="Adenylosuccinate_synth_dom3"/>
</dbReference>
<evidence type="ECO:0000256" key="5">
    <source>
        <dbReference type="ARBA" id="ARBA00022755"/>
    </source>
</evidence>
<feature type="binding site" description="in other chain" evidence="8">
    <location>
        <position position="304"/>
    </location>
    <ligand>
        <name>IMP</name>
        <dbReference type="ChEBI" id="CHEBI:58053"/>
        <note>ligand shared between dimeric partners</note>
    </ligand>
</feature>
<dbReference type="NCBIfam" id="NF002223">
    <property type="entry name" value="PRK01117.1"/>
    <property type="match status" value="1"/>
</dbReference>
<dbReference type="SUPFAM" id="SSF52540">
    <property type="entry name" value="P-loop containing nucleoside triphosphate hydrolases"/>
    <property type="match status" value="1"/>
</dbReference>
<feature type="binding site" description="in other chain" evidence="8">
    <location>
        <position position="130"/>
    </location>
    <ligand>
        <name>IMP</name>
        <dbReference type="ChEBI" id="CHEBI:58053"/>
        <note>ligand shared between dimeric partners</note>
    </ligand>
</feature>
<protein>
    <recommendedName>
        <fullName evidence="8 10">Adenylosuccinate synthetase</fullName>
        <shortName evidence="8">AMPSase</shortName>
        <shortName evidence="8">AdSS</shortName>
        <ecNumber evidence="8 10">6.3.4.4</ecNumber>
    </recommendedName>
    <alternativeName>
        <fullName evidence="8">IMP--aspartate ligase</fullName>
    </alternativeName>
</protein>
<dbReference type="Proteomes" id="UP000031433">
    <property type="component" value="Unassembled WGS sequence"/>
</dbReference>
<dbReference type="EMBL" id="JXBL01000001">
    <property type="protein sequence ID" value="KIE43586.1"/>
    <property type="molecule type" value="Genomic_DNA"/>
</dbReference>
<comment type="function">
    <text evidence="8">Plays an important role in the de novo pathway of purine nucleotide biosynthesis. Catalyzes the first committed step in the biosynthesis of AMP from IMP.</text>
</comment>
<accession>A0A0C1QZG0</accession>
<evidence type="ECO:0000313" key="11">
    <source>
        <dbReference type="EMBL" id="KIE43586.1"/>
    </source>
</evidence>
<dbReference type="UniPathway" id="UPA00075">
    <property type="reaction ID" value="UER00335"/>
</dbReference>
<comment type="cofactor">
    <cofactor evidence="8">
        <name>Mg(2+)</name>
        <dbReference type="ChEBI" id="CHEBI:18420"/>
    </cofactor>
    <text evidence="8">Binds 1 Mg(2+) ion per subunit.</text>
</comment>
<dbReference type="SMART" id="SM00788">
    <property type="entry name" value="Adenylsucc_synt"/>
    <property type="match status" value="1"/>
</dbReference>
<evidence type="ECO:0000256" key="8">
    <source>
        <dbReference type="HAMAP-Rule" id="MF_00011"/>
    </source>
</evidence>
<feature type="binding site" description="in other chain" evidence="8">
    <location>
        <begin position="38"/>
        <end position="41"/>
    </location>
    <ligand>
        <name>IMP</name>
        <dbReference type="ChEBI" id="CHEBI:58053"/>
        <note>ligand shared between dimeric partners</note>
    </ligand>
</feature>
<keyword evidence="8" id="KW-0963">Cytoplasm</keyword>
<dbReference type="NCBIfam" id="TIGR00184">
    <property type="entry name" value="purA"/>
    <property type="match status" value="1"/>
</dbReference>
<sequence>MANVVVVGAQWGDEGKGKVVDIYTEHADDVVRFQGGNNAGHTLVVGEEKVVLHLIPSGILHEGKRCIIGNGVVLDPEVFIQEITRLKDKGRLKDDRALLVSESIHIIMPYHKRIDIAREAKSGEKKIGTTGRGIGPTYEDKIGRRGIRLMDLLDRDVFARKLKENLEEKNVILEKLLGDKPFTFEEIYEQYCGYADILRNYVADTSLILYNDSKAGKKLLFEGAQGTLLDVDHGTYPFVTSSSTCAGGACTGTGMSPRDIHEIIGISKAYVTRVGSGPFPTELLDADGEKLRQVGHEFGATTGRPRRCGWFDAMVVRYAVRVNGLTGVALTKLDVLNDFETIKVCTGYTFEGKPLTDLPANLAVFEKCEPVYEELPGWMSDISGARTFEELPEKAKSYVKRLEQLIGCPIVLVSIGPRRDQTIIISNPFLDKA</sequence>
<feature type="binding site" description="in other chain" evidence="8">
    <location>
        <begin position="13"/>
        <end position="16"/>
    </location>
    <ligand>
        <name>IMP</name>
        <dbReference type="ChEBI" id="CHEBI:58053"/>
        <note>ligand shared between dimeric partners</note>
    </ligand>
</feature>
<dbReference type="GO" id="GO:0046040">
    <property type="term" value="P:IMP metabolic process"/>
    <property type="evidence" value="ECO:0007669"/>
    <property type="project" value="TreeGrafter"/>
</dbReference>
<dbReference type="EC" id="6.3.4.4" evidence="8 10"/>
<comment type="subunit">
    <text evidence="1 8">Homodimer.</text>
</comment>
<keyword evidence="6 8" id="KW-0460">Magnesium</keyword>
<proteinExistence type="inferred from homology"/>
<reference evidence="11 12" key="1">
    <citation type="submission" date="2015-01" db="EMBL/GenBank/DDBJ databases">
        <title>Genome sequence of the anaerobic bacterium Geobacter soli GSS01, a dissimilatory Fe(III) reducer from soil.</title>
        <authorList>
            <person name="Yang G."/>
            <person name="Zhou S."/>
        </authorList>
    </citation>
    <scope>NUCLEOTIDE SEQUENCE [LARGE SCALE GENOMIC DNA]</scope>
    <source>
        <strain evidence="11 12">GSS01</strain>
    </source>
</reference>
<comment type="similarity">
    <text evidence="8 10">Belongs to the adenylosuccinate synthetase family.</text>
</comment>
<dbReference type="AlphaFoldDB" id="A0A0C1QZG0"/>
<dbReference type="InterPro" id="IPR042109">
    <property type="entry name" value="Adenylosuccinate_synth_dom1"/>
</dbReference>